<proteinExistence type="predicted"/>
<dbReference type="RefSeq" id="XP_004362890.1">
    <property type="nucleotide sequence ID" value="XM_004362833.1"/>
</dbReference>
<evidence type="ECO:0000313" key="3">
    <source>
        <dbReference type="Proteomes" id="UP000007797"/>
    </source>
</evidence>
<organism evidence="2 3">
    <name type="scientific">Cavenderia fasciculata</name>
    <name type="common">Slime mold</name>
    <name type="synonym">Dictyostelium fasciculatum</name>
    <dbReference type="NCBI Taxonomy" id="261658"/>
    <lineage>
        <taxon>Eukaryota</taxon>
        <taxon>Amoebozoa</taxon>
        <taxon>Evosea</taxon>
        <taxon>Eumycetozoa</taxon>
        <taxon>Dictyostelia</taxon>
        <taxon>Acytosteliales</taxon>
        <taxon>Cavenderiaceae</taxon>
        <taxon>Cavenderia</taxon>
    </lineage>
</organism>
<evidence type="ECO:0000256" key="1">
    <source>
        <dbReference type="SAM" id="MobiDB-lite"/>
    </source>
</evidence>
<feature type="region of interest" description="Disordered" evidence="1">
    <location>
        <begin position="851"/>
        <end position="960"/>
    </location>
</feature>
<dbReference type="KEGG" id="dfa:DFA_03285"/>
<gene>
    <name evidence="2" type="ORF">DFA_03285</name>
</gene>
<protein>
    <submittedName>
        <fullName evidence="2">Uncharacterized protein</fullName>
    </submittedName>
</protein>
<dbReference type="GeneID" id="14877495"/>
<feature type="compositionally biased region" description="Polar residues" evidence="1">
    <location>
        <begin position="851"/>
        <end position="867"/>
    </location>
</feature>
<reference evidence="3" key="1">
    <citation type="journal article" date="2011" name="Genome Res.">
        <title>Phylogeny-wide analysis of social amoeba genomes highlights ancient origins for complex intercellular communication.</title>
        <authorList>
            <person name="Heidel A.J."/>
            <person name="Lawal H.M."/>
            <person name="Felder M."/>
            <person name="Schilde C."/>
            <person name="Helps N.R."/>
            <person name="Tunggal B."/>
            <person name="Rivero F."/>
            <person name="John U."/>
            <person name="Schleicher M."/>
            <person name="Eichinger L."/>
            <person name="Platzer M."/>
            <person name="Noegel A.A."/>
            <person name="Schaap P."/>
            <person name="Gloeckner G."/>
        </authorList>
    </citation>
    <scope>NUCLEOTIDE SEQUENCE [LARGE SCALE GENOMIC DNA]</scope>
    <source>
        <strain evidence="3">SH3</strain>
    </source>
</reference>
<dbReference type="AlphaFoldDB" id="F4PH55"/>
<dbReference type="EMBL" id="GL883006">
    <property type="protein sequence ID" value="EGG25039.1"/>
    <property type="molecule type" value="Genomic_DNA"/>
</dbReference>
<dbReference type="Proteomes" id="UP000007797">
    <property type="component" value="Unassembled WGS sequence"/>
</dbReference>
<feature type="compositionally biased region" description="Acidic residues" evidence="1">
    <location>
        <begin position="871"/>
        <end position="892"/>
    </location>
</feature>
<keyword evidence="3" id="KW-1185">Reference proteome</keyword>
<name>F4PH55_CACFS</name>
<sequence>MIMSVNVLGLSKEISNYLEKLSSGQSNDATAAAVTTHLQNNFYLVTSQSPSAAWSTQIPITIGNILFGEASPLKTNYFYDLVGANDNKILKNCLELIQYFTSTFNQKGEVIKRLHVQVDVVKKNSVLIEAAISLLGFDESSFTYQNNNYEDVYQPLLFQIEKTHPILKNPKERYQKLMKELISNNINTIITQSLKGILLLSKLNAVESGRSYQIENQHVLEEFEDLMGLNKGRMAKLLETYKSKRQFDYEIPRLLAEIYHSTLNFLVKSLNTILEKKCIDYNPFVVKDPESVLKSSVMGKMFIHEVVMSSLITKLGLTNNDITEVNASNLLLFQKLLECEQNPVSLSSFCSTNSTMSTTLLTDMFSLTVKHSYGVHNVVHYDFFDSLVYESNCDYKSIMHHLQVPILTQYYTDKWTCLGNDFKSIKESIDTANNVCVLVVQLAKNSDIQVEKEYLYNQLCSIGVSECLEKLSQGGGTTNNRGRDDTFTPPTTTTIITKPLPPIPTPKEIIQKEEVSEDIINEDSPPDYYTATKDDIVEEQGHHSIEMTQFGTVRSSKAISPPQVKVFIYEQFRHNIYTKDNQLLQAFTSTIYRHDHDPYNPLDNGIVFGFNEQIRLLFDSDQYEYDYDLLEILYGYQIALSTDQALFQFDDNRYTRIKVLLQSRIFNVLVSFLQQYAKLKDVDEYGAGYNQVIGSMANIVFLSIENMSIYANSRGKKLKDDLVLFINSLYPLLSHPVCSAKCLASFASSIIHLTSPGVKQKIVNELINKKLVTVLVDSIDPLNEQKSRQIILILFIICRLPNRFKHVAQHLYQKNRGHLVIPFRRLLQSKKLDNLSELLDANQVWDVTKFNNNHSGGMEDTTTTNSLSDDQYGDDDYIDEDEDMDSEEEEYEYNYNNQDDGDDGYIVGESEGGYLEFDDDDDDDDSEEEYVLEYDDDEDEDEEEEEFDDTPDQRCFSFSS</sequence>
<feature type="compositionally biased region" description="Acidic residues" evidence="1">
    <location>
        <begin position="916"/>
        <end position="950"/>
    </location>
</feature>
<accession>F4PH55</accession>
<dbReference type="STRING" id="1054147.F4PH55"/>
<evidence type="ECO:0000313" key="2">
    <source>
        <dbReference type="EMBL" id="EGG25039.1"/>
    </source>
</evidence>